<feature type="signal peptide" evidence="1">
    <location>
        <begin position="1"/>
        <end position="22"/>
    </location>
</feature>
<reference evidence="2 3" key="1">
    <citation type="journal article" date="2022" name="Mar. Drugs">
        <title>Bioassay-Guided Fractionation Leads to the Detection of Cholic Acid Generated by the Rare Thalassomonas sp.</title>
        <authorList>
            <person name="Pheiffer F."/>
            <person name="Schneider Y.K."/>
            <person name="Hansen E.H."/>
            <person name="Andersen J.H."/>
            <person name="Isaksson J."/>
            <person name="Busche T."/>
            <person name="R C."/>
            <person name="Kalinowski J."/>
            <person name="Zyl L.V."/>
            <person name="Trindade M."/>
        </authorList>
    </citation>
    <scope>NUCLEOTIDE SEQUENCE [LARGE SCALE GENOMIC DNA]</scope>
    <source>
        <strain evidence="2 3">A5K-61T</strain>
    </source>
</reference>
<organism evidence="2 3">
    <name type="scientific">Thalassomonas haliotis</name>
    <dbReference type="NCBI Taxonomy" id="485448"/>
    <lineage>
        <taxon>Bacteria</taxon>
        <taxon>Pseudomonadati</taxon>
        <taxon>Pseudomonadota</taxon>
        <taxon>Gammaproteobacteria</taxon>
        <taxon>Alteromonadales</taxon>
        <taxon>Colwelliaceae</taxon>
        <taxon>Thalassomonas</taxon>
    </lineage>
</organism>
<accession>A0ABY7V801</accession>
<evidence type="ECO:0000256" key="1">
    <source>
        <dbReference type="SAM" id="SignalP"/>
    </source>
</evidence>
<keyword evidence="3" id="KW-1185">Reference proteome</keyword>
<protein>
    <submittedName>
        <fullName evidence="2">Uncharacterized protein</fullName>
    </submittedName>
</protein>
<proteinExistence type="predicted"/>
<keyword evidence="1" id="KW-0732">Signal</keyword>
<sequence length="498" mass="56764">MKKTITLLYLLIFVFTPAITSATENTRLIPGEYFLVSPEEASDAIQLRLSPDGSGKIKEHSAADIRWQKNGTATEITLLQPLVLYQFADSLTDSYRGELTSITLKPSTDSAEPSLYHYSGQLRLVHNQTGEVIDSFQENKTLELLNRKETKKWQLTLVGKEWVIDDIDLITHPEEPFFQGLSAARAAFFDNGLGIFTHHDQTISDFKWRVKGRRLIIKTLAESHKLTYIFWITEIIEDIGVKFVANVRGKAANSWRTRNGYMLMQQNSRFTPENVIGSWSRGRAQYDYYADQVHVPNIVHPASKWSISAAGTLLRNKIVHPELGPVPECPDEQCYLSCIFTRKLIAKIGDTLYFESGMDAEFYDRGPVLYQGSYILTAKYSEQMGVEQFSHNWLDYARMQLNDSDGQTSLIFAPEMAPQGTEQRLVYQDSPGNLYGHYQVLDGKLHIRQDEQVRVYELLNFNRDHIQVCRYFDGQSCEQGSQVTFSFNNNAGSLATDE</sequence>
<evidence type="ECO:0000313" key="2">
    <source>
        <dbReference type="EMBL" id="WDE09764.1"/>
    </source>
</evidence>
<feature type="chain" id="PRO_5045819198" evidence="1">
    <location>
        <begin position="23"/>
        <end position="498"/>
    </location>
</feature>
<name>A0ABY7V801_9GAMM</name>
<evidence type="ECO:0000313" key="3">
    <source>
        <dbReference type="Proteomes" id="UP001215231"/>
    </source>
</evidence>
<dbReference type="EMBL" id="CP059693">
    <property type="protein sequence ID" value="WDE09764.1"/>
    <property type="molecule type" value="Genomic_DNA"/>
</dbReference>
<dbReference type="Proteomes" id="UP001215231">
    <property type="component" value="Chromosome"/>
</dbReference>
<dbReference type="RefSeq" id="WP_274049737.1">
    <property type="nucleotide sequence ID" value="NZ_CP059693.1"/>
</dbReference>
<gene>
    <name evidence="2" type="ORF">H3N35_15720</name>
</gene>